<evidence type="ECO:0000259" key="2">
    <source>
        <dbReference type="SMART" id="SM00857"/>
    </source>
</evidence>
<evidence type="ECO:0000256" key="1">
    <source>
        <dbReference type="SAM" id="MobiDB-lite"/>
    </source>
</evidence>
<organism evidence="3 4">
    <name type="scientific">Aeromicrobium tamlense</name>
    <dbReference type="NCBI Taxonomy" id="375541"/>
    <lineage>
        <taxon>Bacteria</taxon>
        <taxon>Bacillati</taxon>
        <taxon>Actinomycetota</taxon>
        <taxon>Actinomycetes</taxon>
        <taxon>Propionibacteriales</taxon>
        <taxon>Nocardioidaceae</taxon>
        <taxon>Aeromicrobium</taxon>
    </lineage>
</organism>
<dbReference type="CDD" id="cd00338">
    <property type="entry name" value="Ser_Recombinase"/>
    <property type="match status" value="1"/>
</dbReference>
<dbReference type="SMART" id="SM00857">
    <property type="entry name" value="Resolvase"/>
    <property type="match status" value="1"/>
</dbReference>
<proteinExistence type="predicted"/>
<evidence type="ECO:0000313" key="3">
    <source>
        <dbReference type="EMBL" id="MBD1271718.1"/>
    </source>
</evidence>
<dbReference type="InterPro" id="IPR006119">
    <property type="entry name" value="Resolv_N"/>
</dbReference>
<evidence type="ECO:0000313" key="4">
    <source>
        <dbReference type="Proteomes" id="UP000659061"/>
    </source>
</evidence>
<accession>A0A8I0KN00</accession>
<sequence>MESPKRSGASESTKRQAAKCQALCDLRDWEVVELVEDLSKSAYTGKARPGWDRVLAMIEGGQVDVVVAWHMDRLTRSMVDLEKLIVLCERSNAGVATVTGDIDLTTAIDQRRRCGAPRRSGGDRVIVAREGGRSTTPHSCSKGPLVPRRGPRQLEEAQRRQLTSPKHHTYRASPTGRGSCHSQEELMKIHHPETPKQARQWETVKNCAHGAGLCYPCAAEFAYGVQLGFTAVDPPCPNCTQVMLSWPVGKSNGWRSVRGSAHHARRWKADRLESAETALATQNRDPAPLSATLEGVAA</sequence>
<protein>
    <submittedName>
        <fullName evidence="3">Recombinase family protein</fullName>
    </submittedName>
</protein>
<feature type="domain" description="Resolvase/invertase-type recombinase catalytic" evidence="2">
    <location>
        <begin position="3"/>
        <end position="117"/>
    </location>
</feature>
<dbReference type="GO" id="GO:0000150">
    <property type="term" value="F:DNA strand exchange activity"/>
    <property type="evidence" value="ECO:0007669"/>
    <property type="project" value="InterPro"/>
</dbReference>
<dbReference type="Pfam" id="PF00239">
    <property type="entry name" value="Resolvase"/>
    <property type="match status" value="1"/>
</dbReference>
<dbReference type="GO" id="GO:0003677">
    <property type="term" value="F:DNA binding"/>
    <property type="evidence" value="ECO:0007669"/>
    <property type="project" value="InterPro"/>
</dbReference>
<dbReference type="Proteomes" id="UP000659061">
    <property type="component" value="Unassembled WGS sequence"/>
</dbReference>
<feature type="region of interest" description="Disordered" evidence="1">
    <location>
        <begin position="131"/>
        <end position="180"/>
    </location>
</feature>
<dbReference type="PANTHER" id="PTHR30461:SF23">
    <property type="entry name" value="DNA RECOMBINASE-RELATED"/>
    <property type="match status" value="1"/>
</dbReference>
<dbReference type="InterPro" id="IPR036162">
    <property type="entry name" value="Resolvase-like_N_sf"/>
</dbReference>
<dbReference type="AlphaFoldDB" id="A0A8I0KN00"/>
<reference evidence="3" key="1">
    <citation type="submission" date="2020-09" db="EMBL/GenBank/DDBJ databases">
        <title>Novel species in genus Aeromicrobium.</title>
        <authorList>
            <person name="Zhang G."/>
        </authorList>
    </citation>
    <scope>NUCLEOTIDE SEQUENCE</scope>
    <source>
        <strain evidence="3">SSW1-57</strain>
    </source>
</reference>
<name>A0A8I0KN00_9ACTN</name>
<dbReference type="Gene3D" id="3.40.50.1390">
    <property type="entry name" value="Resolvase, N-terminal catalytic domain"/>
    <property type="match status" value="1"/>
</dbReference>
<dbReference type="SUPFAM" id="SSF53041">
    <property type="entry name" value="Resolvase-like"/>
    <property type="match status" value="1"/>
</dbReference>
<dbReference type="InterPro" id="IPR050639">
    <property type="entry name" value="SSR_resolvase"/>
</dbReference>
<dbReference type="PANTHER" id="PTHR30461">
    <property type="entry name" value="DNA-INVERTASE FROM LAMBDOID PROPHAGE"/>
    <property type="match status" value="1"/>
</dbReference>
<dbReference type="EMBL" id="JACWMT010000003">
    <property type="protein sequence ID" value="MBD1271718.1"/>
    <property type="molecule type" value="Genomic_DNA"/>
</dbReference>
<gene>
    <name evidence="3" type="ORF">IDH50_15850</name>
</gene>
<comment type="caution">
    <text evidence="3">The sequence shown here is derived from an EMBL/GenBank/DDBJ whole genome shotgun (WGS) entry which is preliminary data.</text>
</comment>